<gene>
    <name evidence="1" type="ORF">SAMN05661044_00098</name>
</gene>
<evidence type="ECO:0000313" key="2">
    <source>
        <dbReference type="Proteomes" id="UP000199421"/>
    </source>
</evidence>
<keyword evidence="2" id="KW-1185">Reference proteome</keyword>
<accession>A0A1H7GIV1</accession>
<evidence type="ECO:0000313" key="1">
    <source>
        <dbReference type="EMBL" id="SEK37994.1"/>
    </source>
</evidence>
<name>A0A1H7GIV1_OLID1</name>
<dbReference type="RefSeq" id="WP_093316532.1">
    <property type="nucleotide sequence ID" value="NZ_FOAF01000001.1"/>
</dbReference>
<sequence>MATNAELVEITTGPGPNGQLFNVGTYIMNRRINQNSPWNVQTTAPETPYGISAVIPATAGLSYFLSWTAGTAIRSYRFLDSAQVAIAGGMWARNSAKIAPENAAYVQITCRWENETAIPSDLKLEKGTAKTPGTQYEDYVIALNGMKILANGGVGLRSDPVQVLGTTIDGSLSSVFYTVITATTANNYTYTLNSLIEGQRYDFMVQNDSAIPLAIAFSGLDYFFGSQINLVPRDRRGIFSIIQINGKLNIACAVQPEP</sequence>
<dbReference type="EMBL" id="FOAF01000001">
    <property type="protein sequence ID" value="SEK37994.1"/>
    <property type="molecule type" value="Genomic_DNA"/>
</dbReference>
<reference evidence="2" key="1">
    <citation type="submission" date="2016-10" db="EMBL/GenBank/DDBJ databases">
        <authorList>
            <person name="Varghese N."/>
            <person name="Submissions S."/>
        </authorList>
    </citation>
    <scope>NUCLEOTIDE SEQUENCE [LARGE SCALE GENOMIC DNA]</scope>
    <source>
        <strain evidence="2">DSM 18733</strain>
    </source>
</reference>
<dbReference type="AlphaFoldDB" id="A0A1H7GIV1"/>
<dbReference type="Proteomes" id="UP000199421">
    <property type="component" value="Unassembled WGS sequence"/>
</dbReference>
<proteinExistence type="predicted"/>
<dbReference type="STRING" id="407022.SAMN05661044_00098"/>
<protein>
    <submittedName>
        <fullName evidence="1">Uncharacterized protein</fullName>
    </submittedName>
</protein>
<organism evidence="1 2">
    <name type="scientific">Olivibacter domesticus</name>
    <name type="common">Pseudosphingobacterium domesticum</name>
    <dbReference type="NCBI Taxonomy" id="407022"/>
    <lineage>
        <taxon>Bacteria</taxon>
        <taxon>Pseudomonadati</taxon>
        <taxon>Bacteroidota</taxon>
        <taxon>Sphingobacteriia</taxon>
        <taxon>Sphingobacteriales</taxon>
        <taxon>Sphingobacteriaceae</taxon>
        <taxon>Olivibacter</taxon>
    </lineage>
</organism>